<dbReference type="PANTHER" id="PTHR43682:SF1">
    <property type="entry name" value="LACTATE UTILIZATION PROTEIN C"/>
    <property type="match status" value="1"/>
</dbReference>
<dbReference type="InterPro" id="IPR037171">
    <property type="entry name" value="NagB/RpiA_transferase-like"/>
</dbReference>
<accession>A0A1T2DH37</accession>
<dbReference type="PANTHER" id="PTHR43682">
    <property type="entry name" value="LACTATE UTILIZATION PROTEIN C"/>
    <property type="match status" value="1"/>
</dbReference>
<proteinExistence type="predicted"/>
<dbReference type="InterPro" id="IPR024185">
    <property type="entry name" value="FTHF_cligase-like_sf"/>
</dbReference>
<evidence type="ECO:0000313" key="2">
    <source>
        <dbReference type="EMBL" id="OOY34321.1"/>
    </source>
</evidence>
<comment type="caution">
    <text evidence="2">The sequence shown here is derived from an EMBL/GenBank/DDBJ whole genome shotgun (WGS) entry which is preliminary data.</text>
</comment>
<sequence>MHAKESIMSESRNRILEALKAHSSEADLPSPPVYKPQLTWSKDEKLDCFQTMLESVHGEVHRIQEDQLGEKLAQLLKQKEVKRLLCSPKFPQAIYDGLNAIECLRYDRHISEWKEELFNSVDASITTTLCGVAQTGTLVLWPDREEPRLASLVPPIHIAVVEADTIVETFAEAISEGNWASQMPTNALLISGPSKTADIEQILAYGIHGPKQLIVLIVNNQE</sequence>
<dbReference type="Pfam" id="PF02589">
    <property type="entry name" value="LUD_dom"/>
    <property type="match status" value="1"/>
</dbReference>
<evidence type="ECO:0000313" key="3">
    <source>
        <dbReference type="Proteomes" id="UP000190962"/>
    </source>
</evidence>
<gene>
    <name evidence="2" type="ORF">BOV88_10575</name>
</gene>
<protein>
    <recommendedName>
        <fullName evidence="1">LUD domain-containing protein</fullName>
    </recommendedName>
</protein>
<dbReference type="Proteomes" id="UP000190962">
    <property type="component" value="Unassembled WGS sequence"/>
</dbReference>
<evidence type="ECO:0000259" key="1">
    <source>
        <dbReference type="Pfam" id="PF02589"/>
    </source>
</evidence>
<reference evidence="2 3" key="1">
    <citation type="submission" date="2016-11" db="EMBL/GenBank/DDBJ databases">
        <title>Mixed transmission modes and dynamic genome evolution in an obligate animal-bacterial symbiosis.</title>
        <authorList>
            <person name="Russell S.L."/>
            <person name="Corbett-Detig R.B."/>
            <person name="Cavanaugh C.M."/>
        </authorList>
    </citation>
    <scope>NUCLEOTIDE SEQUENCE [LARGE SCALE GENOMIC DNA]</scope>
    <source>
        <strain evidence="2">MA-KB16</strain>
    </source>
</reference>
<dbReference type="Gene3D" id="3.40.50.10420">
    <property type="entry name" value="NagB/RpiA/CoA transferase-like"/>
    <property type="match status" value="1"/>
</dbReference>
<dbReference type="AlphaFoldDB" id="A0A1T2DH37"/>
<dbReference type="SUPFAM" id="SSF100950">
    <property type="entry name" value="NagB/RpiA/CoA transferase-like"/>
    <property type="match status" value="1"/>
</dbReference>
<feature type="domain" description="LUD" evidence="1">
    <location>
        <begin position="49"/>
        <end position="218"/>
    </location>
</feature>
<dbReference type="InterPro" id="IPR003741">
    <property type="entry name" value="LUD_dom"/>
</dbReference>
<dbReference type="EMBL" id="MPNX01000017">
    <property type="protein sequence ID" value="OOY34321.1"/>
    <property type="molecule type" value="Genomic_DNA"/>
</dbReference>
<name>A0A1T2DH37_SOVGS</name>
<organism evidence="2 3">
    <name type="scientific">Solemya velum gill symbiont</name>
    <dbReference type="NCBI Taxonomy" id="2340"/>
    <lineage>
        <taxon>Bacteria</taxon>
        <taxon>Pseudomonadati</taxon>
        <taxon>Pseudomonadota</taxon>
        <taxon>Gammaproteobacteria</taxon>
        <taxon>sulfur-oxidizing symbionts</taxon>
    </lineage>
</organism>